<name>A0A6J7NZT9_9ZZZZ</name>
<reference evidence="2" key="1">
    <citation type="submission" date="2020-05" db="EMBL/GenBank/DDBJ databases">
        <authorList>
            <person name="Chiriac C."/>
            <person name="Salcher M."/>
            <person name="Ghai R."/>
            <person name="Kavagutti S V."/>
        </authorList>
    </citation>
    <scope>NUCLEOTIDE SEQUENCE</scope>
</reference>
<gene>
    <name evidence="2" type="ORF">UFOPK3927_01594</name>
</gene>
<protein>
    <submittedName>
        <fullName evidence="2">Unannotated protein</fullName>
    </submittedName>
</protein>
<feature type="region of interest" description="Disordered" evidence="1">
    <location>
        <begin position="83"/>
        <end position="103"/>
    </location>
</feature>
<organism evidence="2">
    <name type="scientific">freshwater metagenome</name>
    <dbReference type="NCBI Taxonomy" id="449393"/>
    <lineage>
        <taxon>unclassified sequences</taxon>
        <taxon>metagenomes</taxon>
        <taxon>ecological metagenomes</taxon>
    </lineage>
</organism>
<proteinExistence type="predicted"/>
<dbReference type="EMBL" id="CAFBOK010000227">
    <property type="protein sequence ID" value="CAB4996132.1"/>
    <property type="molecule type" value="Genomic_DNA"/>
</dbReference>
<sequence>MLPGFNEEWLGQPIAVHRLPTAFGLLSFALRWHGARPALLWEVEGDRNLTLRCASIDPEWSTTDQRGEALLEAPVFDHVHRHLDHASEESVPETPVDEGTSFT</sequence>
<evidence type="ECO:0000256" key="1">
    <source>
        <dbReference type="SAM" id="MobiDB-lite"/>
    </source>
</evidence>
<evidence type="ECO:0000313" key="2">
    <source>
        <dbReference type="EMBL" id="CAB4996132.1"/>
    </source>
</evidence>
<accession>A0A6J7NZT9</accession>
<dbReference type="AlphaFoldDB" id="A0A6J7NZT9"/>